<dbReference type="AlphaFoldDB" id="E9EDL2"/>
<evidence type="ECO:0000256" key="4">
    <source>
        <dbReference type="ARBA" id="ARBA00012655"/>
    </source>
</evidence>
<evidence type="ECO:0000256" key="3">
    <source>
        <dbReference type="ARBA" id="ARBA00005638"/>
    </source>
</evidence>
<dbReference type="InterPro" id="IPR029063">
    <property type="entry name" value="SAM-dependent_MTases_sf"/>
</dbReference>
<dbReference type="EMBL" id="GL698559">
    <property type="protein sequence ID" value="EFY86008.1"/>
    <property type="molecule type" value="Genomic_DNA"/>
</dbReference>
<dbReference type="EC" id="2.5.1.61" evidence="4"/>
<dbReference type="InterPro" id="IPR022419">
    <property type="entry name" value="Porphobilin_deaminase_cofac_BS"/>
</dbReference>
<feature type="domain" description="Methyltransferase" evidence="14">
    <location>
        <begin position="475"/>
        <end position="575"/>
    </location>
</feature>
<dbReference type="Gene3D" id="3.40.50.150">
    <property type="entry name" value="Vaccinia Virus protein VP39"/>
    <property type="match status" value="1"/>
</dbReference>
<dbReference type="SUPFAM" id="SSF53335">
    <property type="entry name" value="S-adenosyl-L-methionine-dependent methyltransferases"/>
    <property type="match status" value="1"/>
</dbReference>
<dbReference type="STRING" id="655827.E9EDL2"/>
<dbReference type="eggNOG" id="KOG2892">
    <property type="taxonomic scope" value="Eukaryota"/>
</dbReference>
<dbReference type="InterPro" id="IPR000860">
    <property type="entry name" value="HemC"/>
</dbReference>
<dbReference type="PANTHER" id="PTHR11557:SF0">
    <property type="entry name" value="PORPHOBILINOGEN DEAMINASE"/>
    <property type="match status" value="1"/>
</dbReference>
<evidence type="ECO:0000256" key="8">
    <source>
        <dbReference type="ARBA" id="ARBA00023244"/>
    </source>
</evidence>
<evidence type="ECO:0000256" key="9">
    <source>
        <dbReference type="ARBA" id="ARBA00030685"/>
    </source>
</evidence>
<organism evidence="16">
    <name type="scientific">Metarhizium acridum (strain CQMa 102)</name>
    <dbReference type="NCBI Taxonomy" id="655827"/>
    <lineage>
        <taxon>Eukaryota</taxon>
        <taxon>Fungi</taxon>
        <taxon>Dikarya</taxon>
        <taxon>Ascomycota</taxon>
        <taxon>Pezizomycotina</taxon>
        <taxon>Sordariomycetes</taxon>
        <taxon>Hypocreomycetidae</taxon>
        <taxon>Hypocreales</taxon>
        <taxon>Clavicipitaceae</taxon>
        <taxon>Metarhizium</taxon>
    </lineage>
</organism>
<evidence type="ECO:0000256" key="11">
    <source>
        <dbReference type="SAM" id="MobiDB-lite"/>
    </source>
</evidence>
<dbReference type="PROSITE" id="PS00533">
    <property type="entry name" value="PORPHOBILINOGEN_DEAM"/>
    <property type="match status" value="1"/>
</dbReference>
<sequence length="654" mass="72933">MLNDMHHGVVKSVLTIHRLQTSFLISSQHFKTSSTTAAPRHSQIKTGRGPDRRHPGQSAKALTQPDIRDRGTAHFRRQGQVYGSLRLWTKKPMDSRAEEKLTSGQWTLSCVVSKTDIPLRDDPRDALVVKAGLAYTSLQTLPPGAVVGTSSVRHSAQLRRLYPHLRFSNLRGNVDTRLAKVEDPESEYTCMIMSAAGLERVGLKSRISQYLGSKDGGILHAVGQGALGLEIRKGDSKTLQFVNQLGDRKSTLASLAERALLRALEGGCSVPIGVETEWIGQSEHQVLRMKAIVVSLDGTECVERSIDAMLLTNDQASQLGRDLAARLIDGGAEKILKAIRTMALVGLTVSASSIFAKNTFLASQTYFPMDEATLKPAMETDPEKTKASWQEYVYIKELPDNIAPFKELLQQYSKVPPAEVDALLLRTRDRLWDVVKYPCIGRWAFANLRSMTDPRFEAARQRLLAEDPDSRKTAVLDVGCCIGQALRQLAYKGVHPSRLYGTDLHPEFIHIGNELFGDEQRGLAFVAGDVLTGDASLEELDGKVTMIHAANFFHLFAWDEQVRVGARMVRFLQPGTTDAVIFGRHIGTLRPREIGALSKCHLHNQESFQRLWDEVGRRTGTRWRVEAEVVDRLEVSLPFFGDDERYMFFGVYQM</sequence>
<dbReference type="NCBIfam" id="TIGR00212">
    <property type="entry name" value="hemC"/>
    <property type="match status" value="1"/>
</dbReference>
<dbReference type="Proteomes" id="UP000002499">
    <property type="component" value="Unassembled WGS sequence"/>
</dbReference>
<dbReference type="InterPro" id="IPR036803">
    <property type="entry name" value="Porphobilinogen_deaminase_C_sf"/>
</dbReference>
<dbReference type="SUPFAM" id="SSF54782">
    <property type="entry name" value="Porphobilinogen deaminase (hydroxymethylbilane synthase), C-terminal domain"/>
    <property type="match status" value="1"/>
</dbReference>
<dbReference type="Pfam" id="PF13649">
    <property type="entry name" value="Methyltransf_25"/>
    <property type="match status" value="1"/>
</dbReference>
<evidence type="ECO:0000259" key="14">
    <source>
        <dbReference type="Pfam" id="PF13649"/>
    </source>
</evidence>
<dbReference type="UniPathway" id="UPA00251">
    <property type="reaction ID" value="UER00319"/>
</dbReference>
<dbReference type="InterPro" id="IPR022417">
    <property type="entry name" value="Porphobilin_deaminase_N"/>
</dbReference>
<dbReference type="Pfam" id="PF01379">
    <property type="entry name" value="Porphobil_deam"/>
    <property type="match status" value="1"/>
</dbReference>
<name>E9EDL2_METAQ</name>
<dbReference type="PANTHER" id="PTHR11557">
    <property type="entry name" value="PORPHOBILINOGEN DEAMINASE"/>
    <property type="match status" value="1"/>
</dbReference>
<evidence type="ECO:0000256" key="1">
    <source>
        <dbReference type="ARBA" id="ARBA00001916"/>
    </source>
</evidence>
<comment type="pathway">
    <text evidence="2">Porphyrin-containing compound metabolism; protoporphyrin-IX biosynthesis; coproporphyrinogen-III from 5-aminolevulinate: step 2/4.</text>
</comment>
<reference evidence="15 16" key="1">
    <citation type="journal article" date="2011" name="PLoS Genet.">
        <title>Genome sequencing and comparative transcriptomics of the model entomopathogenic fungi Metarhizium anisopliae and M. acridum.</title>
        <authorList>
            <person name="Gao Q."/>
            <person name="Jin K."/>
            <person name="Ying S.H."/>
            <person name="Zhang Y."/>
            <person name="Xiao G."/>
            <person name="Shang Y."/>
            <person name="Duan Z."/>
            <person name="Hu X."/>
            <person name="Xie X.Q."/>
            <person name="Zhou G."/>
            <person name="Peng G."/>
            <person name="Luo Z."/>
            <person name="Huang W."/>
            <person name="Wang B."/>
            <person name="Fang W."/>
            <person name="Wang S."/>
            <person name="Zhong Y."/>
            <person name="Ma L.J."/>
            <person name="St Leger R.J."/>
            <person name="Zhao G.P."/>
            <person name="Pei Y."/>
            <person name="Feng M.G."/>
            <person name="Xia Y."/>
            <person name="Wang C."/>
        </authorList>
    </citation>
    <scope>NUCLEOTIDE SEQUENCE [LARGE SCALE GENOMIC DNA]</scope>
    <source>
        <strain evidence="15 16">CQMa 102</strain>
    </source>
</reference>
<protein>
    <recommendedName>
        <fullName evidence="5">Porphobilinogen deaminase</fullName>
        <ecNumber evidence="4">2.5.1.61</ecNumber>
    </recommendedName>
    <alternativeName>
        <fullName evidence="10">Hydroxymethylbilane synthase</fullName>
    </alternativeName>
    <alternativeName>
        <fullName evidence="9">Pre-uroporphyrinogen synthase</fullName>
    </alternativeName>
</protein>
<dbReference type="GO" id="GO:0006782">
    <property type="term" value="P:protoporphyrinogen IX biosynthetic process"/>
    <property type="evidence" value="ECO:0007669"/>
    <property type="project" value="UniProtKB-UniPathway"/>
</dbReference>
<gene>
    <name evidence="15" type="ORF">MAC_07960</name>
</gene>
<dbReference type="GO" id="GO:0005737">
    <property type="term" value="C:cytoplasm"/>
    <property type="evidence" value="ECO:0007669"/>
    <property type="project" value="TreeGrafter"/>
</dbReference>
<evidence type="ECO:0000256" key="7">
    <source>
        <dbReference type="ARBA" id="ARBA00023133"/>
    </source>
</evidence>
<dbReference type="Gene3D" id="3.40.190.10">
    <property type="entry name" value="Periplasmic binding protein-like II"/>
    <property type="match status" value="2"/>
</dbReference>
<feature type="domain" description="Porphobilinogen deaminase C-terminal" evidence="13">
    <location>
        <begin position="252"/>
        <end position="328"/>
    </location>
</feature>
<feature type="domain" description="Porphobilinogen deaminase N-terminal" evidence="12">
    <location>
        <begin position="116"/>
        <end position="239"/>
    </location>
</feature>
<dbReference type="InterPro" id="IPR022418">
    <property type="entry name" value="Porphobilinogen_deaminase_C"/>
</dbReference>
<dbReference type="InterPro" id="IPR041698">
    <property type="entry name" value="Methyltransf_25"/>
</dbReference>
<evidence type="ECO:0000256" key="6">
    <source>
        <dbReference type="ARBA" id="ARBA00022679"/>
    </source>
</evidence>
<keyword evidence="8" id="KW-0627">Porphyrin biosynthesis</keyword>
<dbReference type="Pfam" id="PF03900">
    <property type="entry name" value="Porphobil_deamC"/>
    <property type="match status" value="1"/>
</dbReference>
<dbReference type="OrthoDB" id="2094832at2759"/>
<dbReference type="Gene3D" id="3.30.160.40">
    <property type="entry name" value="Porphobilinogen deaminase, C-terminal domain"/>
    <property type="match status" value="1"/>
</dbReference>
<evidence type="ECO:0000256" key="2">
    <source>
        <dbReference type="ARBA" id="ARBA00004735"/>
    </source>
</evidence>
<evidence type="ECO:0000259" key="12">
    <source>
        <dbReference type="Pfam" id="PF01379"/>
    </source>
</evidence>
<keyword evidence="6" id="KW-0808">Transferase</keyword>
<dbReference type="InParanoid" id="E9EDL2"/>
<dbReference type="SUPFAM" id="SSF53850">
    <property type="entry name" value="Periplasmic binding protein-like II"/>
    <property type="match status" value="1"/>
</dbReference>
<evidence type="ECO:0000259" key="13">
    <source>
        <dbReference type="Pfam" id="PF03900"/>
    </source>
</evidence>
<proteinExistence type="inferred from homology"/>
<feature type="region of interest" description="Disordered" evidence="11">
    <location>
        <begin position="30"/>
        <end position="71"/>
    </location>
</feature>
<comment type="similarity">
    <text evidence="3">Belongs to the HMBS family.</text>
</comment>
<evidence type="ECO:0000313" key="16">
    <source>
        <dbReference type="Proteomes" id="UP000002499"/>
    </source>
</evidence>
<accession>E9EDL2</accession>
<evidence type="ECO:0000256" key="10">
    <source>
        <dbReference type="ARBA" id="ARBA00033064"/>
    </source>
</evidence>
<dbReference type="HOGENOM" id="CLU_419238_0_0_1"/>
<evidence type="ECO:0000256" key="5">
    <source>
        <dbReference type="ARBA" id="ARBA00016519"/>
    </source>
</evidence>
<dbReference type="FunFam" id="3.40.190.10:FF:000005">
    <property type="entry name" value="Porphobilinogen deaminase"/>
    <property type="match status" value="1"/>
</dbReference>
<dbReference type="PRINTS" id="PR00151">
    <property type="entry name" value="PORPHBDMNASE"/>
</dbReference>
<dbReference type="GO" id="GO:0004418">
    <property type="term" value="F:hydroxymethylbilane synthase activity"/>
    <property type="evidence" value="ECO:0007669"/>
    <property type="project" value="UniProtKB-EC"/>
</dbReference>
<dbReference type="FunFam" id="3.30.160.40:FF:000002">
    <property type="entry name" value="Porphobilinogen deaminase"/>
    <property type="match status" value="1"/>
</dbReference>
<comment type="cofactor">
    <cofactor evidence="1">
        <name>dipyrromethane</name>
        <dbReference type="ChEBI" id="CHEBI:60342"/>
    </cofactor>
</comment>
<keyword evidence="16" id="KW-1185">Reference proteome</keyword>
<evidence type="ECO:0000313" key="15">
    <source>
        <dbReference type="EMBL" id="EFY86008.1"/>
    </source>
</evidence>
<keyword evidence="7" id="KW-0350">Heme biosynthesis</keyword>